<dbReference type="Pfam" id="PF18759">
    <property type="entry name" value="Plavaka"/>
    <property type="match status" value="1"/>
</dbReference>
<name>A0A9P7IXS6_9AGAM</name>
<dbReference type="RefSeq" id="XP_041162207.1">
    <property type="nucleotide sequence ID" value="XM_041304983.1"/>
</dbReference>
<proteinExistence type="predicted"/>
<dbReference type="Proteomes" id="UP000719766">
    <property type="component" value="Unassembled WGS sequence"/>
</dbReference>
<evidence type="ECO:0000313" key="1">
    <source>
        <dbReference type="EMBL" id="KAG1796936.1"/>
    </source>
</evidence>
<sequence length="701" mass="80176">MSASHIDTLLDLWAATLAKHDNHPPFANHQDLYQTIDSIPLGDVPWQNFAVKFCGNKPDVDIPPWMNGSYNVWFRDPHEVVCNMLANPMYADEMDYQPYHEYASATDEHQWKDFIAIYILIHYCIQDKISKDPDTVGATFVPIILGSDKTTISVGTGNNKYYLLYLSIGNVRNNVHRAHRDAIAVIRFLTMPKTAQVHTEDPKFQKCCCQLFHSSLSKILQPLKPGMMKHKVAHFGDGHFHCVVYGLGPYITDYEEQVLLGCIIKHWCARCLASRLNLDDDTLDHCREYVDALVEEGTLLRIWDDYGIVGDIVPFTNNFPHADINQLIAPDLLHQLIKGAFKDHLVDWVEKYLLLTHGKCEAQQIMDDIDRRIVTVASFTGLQRFPEGRGFKQWTGDDSKALMKVYLPAIEGHLPLDIVCAFCALLDLCSLITESKHIKAVKEPWRRSSHFNALGQMLRTNQQLDKLAALCVDFTRHNMVSEQQRAKMIAVLAVELNIAHLPNLLRQFLFEQKHPNDTRDVSEVSEFHFPHYDGGISVFNSASSRFYSLGDLSGIGGMHTEYIHACRQWRNRHACNDCMFINMKPELEGMQGFDIARVLCFFSFTFQGTTYPCAVIRWFDTVGDSPDEDTGMWIVQPAYCANHSPHMSIIHIDSIYCTAHLIPVYGAQFVSHDLKYYQSYDSFRAYYVNKYAGHHTFEIAF</sequence>
<accession>A0A9P7IXS6</accession>
<dbReference type="GeneID" id="64598747"/>
<organism evidence="1 2">
    <name type="scientific">Suillus plorans</name>
    <dbReference type="NCBI Taxonomy" id="116603"/>
    <lineage>
        <taxon>Eukaryota</taxon>
        <taxon>Fungi</taxon>
        <taxon>Dikarya</taxon>
        <taxon>Basidiomycota</taxon>
        <taxon>Agaricomycotina</taxon>
        <taxon>Agaricomycetes</taxon>
        <taxon>Agaricomycetidae</taxon>
        <taxon>Boletales</taxon>
        <taxon>Suillineae</taxon>
        <taxon>Suillaceae</taxon>
        <taxon>Suillus</taxon>
    </lineage>
</organism>
<protein>
    <submittedName>
        <fullName evidence="1">Uncharacterized protein</fullName>
    </submittedName>
</protein>
<dbReference type="InterPro" id="IPR041078">
    <property type="entry name" value="Plavaka"/>
</dbReference>
<comment type="caution">
    <text evidence="1">The sequence shown here is derived from an EMBL/GenBank/DDBJ whole genome shotgun (WGS) entry which is preliminary data.</text>
</comment>
<evidence type="ECO:0000313" key="2">
    <source>
        <dbReference type="Proteomes" id="UP000719766"/>
    </source>
</evidence>
<dbReference type="OrthoDB" id="3199698at2759"/>
<dbReference type="AlphaFoldDB" id="A0A9P7IXS6"/>
<reference evidence="1" key="1">
    <citation type="journal article" date="2020" name="New Phytol.">
        <title>Comparative genomics reveals dynamic genome evolution in host specialist ectomycorrhizal fungi.</title>
        <authorList>
            <person name="Lofgren L.A."/>
            <person name="Nguyen N.H."/>
            <person name="Vilgalys R."/>
            <person name="Ruytinx J."/>
            <person name="Liao H.L."/>
            <person name="Branco S."/>
            <person name="Kuo A."/>
            <person name="LaButti K."/>
            <person name="Lipzen A."/>
            <person name="Andreopoulos W."/>
            <person name="Pangilinan J."/>
            <person name="Riley R."/>
            <person name="Hundley H."/>
            <person name="Na H."/>
            <person name="Barry K."/>
            <person name="Grigoriev I.V."/>
            <person name="Stajich J.E."/>
            <person name="Kennedy P.G."/>
        </authorList>
    </citation>
    <scope>NUCLEOTIDE SEQUENCE</scope>
    <source>
        <strain evidence="1">S12</strain>
    </source>
</reference>
<dbReference type="EMBL" id="JABBWE010000017">
    <property type="protein sequence ID" value="KAG1796936.1"/>
    <property type="molecule type" value="Genomic_DNA"/>
</dbReference>
<gene>
    <name evidence="1" type="ORF">HD556DRAFT_1431156</name>
</gene>
<keyword evidence="2" id="KW-1185">Reference proteome</keyword>